<dbReference type="CDD" id="cd01284">
    <property type="entry name" value="Riboflavin_deaminase-reductase"/>
    <property type="match status" value="1"/>
</dbReference>
<evidence type="ECO:0000313" key="15">
    <source>
        <dbReference type="Proteomes" id="UP001499951"/>
    </source>
</evidence>
<dbReference type="InterPro" id="IPR002734">
    <property type="entry name" value="RibDG_C"/>
</dbReference>
<keyword evidence="11" id="KW-0511">Multifunctional enzyme</keyword>
<reference evidence="15" key="1">
    <citation type="journal article" date="2019" name="Int. J. Syst. Evol. Microbiol.">
        <title>The Global Catalogue of Microorganisms (GCM) 10K type strain sequencing project: providing services to taxonomists for standard genome sequencing and annotation.</title>
        <authorList>
            <consortium name="The Broad Institute Genomics Platform"/>
            <consortium name="The Broad Institute Genome Sequencing Center for Infectious Disease"/>
            <person name="Wu L."/>
            <person name="Ma J."/>
        </authorList>
    </citation>
    <scope>NUCLEOTIDE SEQUENCE [LARGE SCALE GENOMIC DNA]</scope>
    <source>
        <strain evidence="15">JCM 15089</strain>
    </source>
</reference>
<dbReference type="Gene3D" id="3.40.430.10">
    <property type="entry name" value="Dihydrofolate Reductase, subunit A"/>
    <property type="match status" value="1"/>
</dbReference>
<evidence type="ECO:0000256" key="9">
    <source>
        <dbReference type="ARBA" id="ARBA00022857"/>
    </source>
</evidence>
<comment type="pathway">
    <text evidence="3 12">Cofactor biosynthesis; riboflavin biosynthesis; 5-amino-6-(D-ribitylamino)uracil from GTP: step 3/4.</text>
</comment>
<proteinExistence type="inferred from homology"/>
<dbReference type="EMBL" id="BAAADD010000005">
    <property type="protein sequence ID" value="GAA0570886.1"/>
    <property type="molecule type" value="Genomic_DNA"/>
</dbReference>
<comment type="catalytic activity">
    <reaction evidence="12">
        <text>5-amino-6-(5-phospho-D-ribitylamino)uracil + NADP(+) = 5-amino-6-(5-phospho-D-ribosylamino)uracil + NADPH + H(+)</text>
        <dbReference type="Rhea" id="RHEA:17845"/>
        <dbReference type="ChEBI" id="CHEBI:15378"/>
        <dbReference type="ChEBI" id="CHEBI:57783"/>
        <dbReference type="ChEBI" id="CHEBI:58349"/>
        <dbReference type="ChEBI" id="CHEBI:58421"/>
        <dbReference type="ChEBI" id="CHEBI:58453"/>
        <dbReference type="EC" id="1.1.1.193"/>
    </reaction>
</comment>
<dbReference type="Pfam" id="PF00383">
    <property type="entry name" value="dCMP_cyt_deam_1"/>
    <property type="match status" value="1"/>
</dbReference>
<evidence type="ECO:0000256" key="5">
    <source>
        <dbReference type="ARBA" id="ARBA00007417"/>
    </source>
</evidence>
<dbReference type="PROSITE" id="PS51747">
    <property type="entry name" value="CYT_DCMP_DEAMINASES_2"/>
    <property type="match status" value="1"/>
</dbReference>
<feature type="domain" description="CMP/dCMP-type deaminase" evidence="13">
    <location>
        <begin position="3"/>
        <end position="117"/>
    </location>
</feature>
<dbReference type="Gene3D" id="3.40.140.10">
    <property type="entry name" value="Cytidine Deaminase, domain 2"/>
    <property type="match status" value="1"/>
</dbReference>
<dbReference type="InterPro" id="IPR016192">
    <property type="entry name" value="APOBEC/CMP_deaminase_Zn-bd"/>
</dbReference>
<dbReference type="PROSITE" id="PS00903">
    <property type="entry name" value="CYT_DCMP_DEAMINASES_1"/>
    <property type="match status" value="1"/>
</dbReference>
<evidence type="ECO:0000256" key="3">
    <source>
        <dbReference type="ARBA" id="ARBA00004910"/>
    </source>
</evidence>
<keyword evidence="7 12" id="KW-0479">Metal-binding</keyword>
<evidence type="ECO:0000256" key="10">
    <source>
        <dbReference type="ARBA" id="ARBA00023002"/>
    </source>
</evidence>
<dbReference type="Pfam" id="PF01872">
    <property type="entry name" value="RibD_C"/>
    <property type="match status" value="1"/>
</dbReference>
<organism evidence="14 15">
    <name type="scientific">Rhizomicrobium electricum</name>
    <dbReference type="NCBI Taxonomy" id="480070"/>
    <lineage>
        <taxon>Bacteria</taxon>
        <taxon>Pseudomonadati</taxon>
        <taxon>Pseudomonadota</taxon>
        <taxon>Alphaproteobacteria</taxon>
        <taxon>Micropepsales</taxon>
        <taxon>Micropepsaceae</taxon>
        <taxon>Rhizomicrobium</taxon>
    </lineage>
</organism>
<evidence type="ECO:0000256" key="7">
    <source>
        <dbReference type="ARBA" id="ARBA00022723"/>
    </source>
</evidence>
<comment type="similarity">
    <text evidence="5 12">In the C-terminal section; belongs to the HTP reductase family.</text>
</comment>
<sequence>MMAQDLHHMRHALMLAARGLGEVAPNPAVGCVIVKDGVVVGRGRTAKGGRPHAEPQALAMAGEAARGATAYVTLEPCSHHGHTPPCAKSLIDAGVARVVVATGDPDTRVNGEGIAWLRMAGVEVTTGVCEQEAAELNAGFFLKVRHARPLVTLKLAQSLDGKIATATGESQWITGKPARAFGHLLRARNDAILVGIGTADADDPMLTCRLPGMEGRKPLRVVLDTRLRLTEWSKLAQTAGEFPTLVYTSAGPDKGGSLEACGVQIARVAKDAAGRPQVEAVLADLADRGITRLLVEGGAAVHASFLNAGMADRLAVFSAPMILGGAGLSAVDALAALALDEAPQFVMTDRRALGADLLVTYARRG</sequence>
<keyword evidence="12" id="KW-0378">Hydrolase</keyword>
<comment type="pathway">
    <text evidence="2 12">Cofactor biosynthesis; riboflavin biosynthesis; 5-amino-6-(D-ribitylamino)uracil from GTP: step 2/4.</text>
</comment>
<evidence type="ECO:0000313" key="14">
    <source>
        <dbReference type="EMBL" id="GAA0570886.1"/>
    </source>
</evidence>
<dbReference type="PANTHER" id="PTHR38011:SF7">
    <property type="entry name" value="2,5-DIAMINO-6-RIBOSYLAMINO-4(3H)-PYRIMIDINONE 5'-PHOSPHATE REDUCTASE"/>
    <property type="match status" value="1"/>
</dbReference>
<evidence type="ECO:0000256" key="2">
    <source>
        <dbReference type="ARBA" id="ARBA00004882"/>
    </source>
</evidence>
<evidence type="ECO:0000256" key="11">
    <source>
        <dbReference type="ARBA" id="ARBA00023268"/>
    </source>
</evidence>
<dbReference type="InterPro" id="IPR016193">
    <property type="entry name" value="Cytidine_deaminase-like"/>
</dbReference>
<dbReference type="EC" id="1.1.1.193" evidence="12"/>
<dbReference type="NCBIfam" id="TIGR00227">
    <property type="entry name" value="ribD_Cterm"/>
    <property type="match status" value="1"/>
</dbReference>
<dbReference type="InterPro" id="IPR002125">
    <property type="entry name" value="CMP_dCMP_dom"/>
</dbReference>
<evidence type="ECO:0000256" key="12">
    <source>
        <dbReference type="PIRNR" id="PIRNR006769"/>
    </source>
</evidence>
<keyword evidence="8 12" id="KW-0862">Zinc</keyword>
<dbReference type="InterPro" id="IPR024072">
    <property type="entry name" value="DHFR-like_dom_sf"/>
</dbReference>
<keyword evidence="6 12" id="KW-0686">Riboflavin biosynthesis</keyword>
<comment type="catalytic activity">
    <reaction evidence="12">
        <text>2,5-diamino-6-hydroxy-4-(5-phosphoribosylamino)-pyrimidine + H2O + H(+) = 5-amino-6-(5-phospho-D-ribosylamino)uracil + NH4(+)</text>
        <dbReference type="Rhea" id="RHEA:21868"/>
        <dbReference type="ChEBI" id="CHEBI:15377"/>
        <dbReference type="ChEBI" id="CHEBI:15378"/>
        <dbReference type="ChEBI" id="CHEBI:28938"/>
        <dbReference type="ChEBI" id="CHEBI:58453"/>
        <dbReference type="ChEBI" id="CHEBI:58614"/>
        <dbReference type="EC" id="3.5.4.26"/>
    </reaction>
</comment>
<keyword evidence="15" id="KW-1185">Reference proteome</keyword>
<comment type="caution">
    <text evidence="14">The sequence shown here is derived from an EMBL/GenBank/DDBJ whole genome shotgun (WGS) entry which is preliminary data.</text>
</comment>
<dbReference type="SUPFAM" id="SSF53597">
    <property type="entry name" value="Dihydrofolate reductase-like"/>
    <property type="match status" value="1"/>
</dbReference>
<dbReference type="InterPro" id="IPR050765">
    <property type="entry name" value="Riboflavin_Biosynth_HTPR"/>
</dbReference>
<evidence type="ECO:0000256" key="8">
    <source>
        <dbReference type="ARBA" id="ARBA00022833"/>
    </source>
</evidence>
<dbReference type="Proteomes" id="UP001499951">
    <property type="component" value="Unassembled WGS sequence"/>
</dbReference>
<comment type="similarity">
    <text evidence="4 12">In the N-terminal section; belongs to the cytidine and deoxycytidylate deaminase family.</text>
</comment>
<evidence type="ECO:0000256" key="6">
    <source>
        <dbReference type="ARBA" id="ARBA00022619"/>
    </source>
</evidence>
<dbReference type="InterPro" id="IPR011549">
    <property type="entry name" value="RibD_C"/>
</dbReference>
<dbReference type="NCBIfam" id="TIGR00326">
    <property type="entry name" value="eubact_ribD"/>
    <property type="match status" value="1"/>
</dbReference>
<dbReference type="InterPro" id="IPR004794">
    <property type="entry name" value="Eubact_RibD"/>
</dbReference>
<protein>
    <recommendedName>
        <fullName evidence="12">Riboflavin biosynthesis protein RibD</fullName>
    </recommendedName>
    <domain>
        <recommendedName>
            <fullName evidence="12">Diaminohydroxyphosphoribosylaminopyrimidine deaminase</fullName>
            <shortName evidence="12">DRAP deaminase</shortName>
            <ecNumber evidence="12">3.5.4.26</ecNumber>
        </recommendedName>
        <alternativeName>
            <fullName evidence="12">Riboflavin-specific deaminase</fullName>
        </alternativeName>
    </domain>
    <domain>
        <recommendedName>
            <fullName evidence="12">5-amino-6-(5-phosphoribosylamino)uracil reductase</fullName>
            <ecNumber evidence="12">1.1.1.193</ecNumber>
        </recommendedName>
        <alternativeName>
            <fullName evidence="12">HTP reductase</fullName>
        </alternativeName>
    </domain>
</protein>
<dbReference type="EC" id="3.5.4.26" evidence="12"/>
<comment type="function">
    <text evidence="1 12">Converts 2,5-diamino-6-(ribosylamino)-4(3h)-pyrimidinone 5'-phosphate into 5-amino-6-(ribosylamino)-2,4(1h,3h)-pyrimidinedione 5'-phosphate.</text>
</comment>
<keyword evidence="9 12" id="KW-0521">NADP</keyword>
<evidence type="ECO:0000256" key="4">
    <source>
        <dbReference type="ARBA" id="ARBA00005259"/>
    </source>
</evidence>
<evidence type="ECO:0000259" key="13">
    <source>
        <dbReference type="PROSITE" id="PS51747"/>
    </source>
</evidence>
<dbReference type="PANTHER" id="PTHR38011">
    <property type="entry name" value="DIHYDROFOLATE REDUCTASE FAMILY PROTEIN (AFU_ORTHOLOGUE AFUA_8G06820)"/>
    <property type="match status" value="1"/>
</dbReference>
<dbReference type="RefSeq" id="WP_166933992.1">
    <property type="nucleotide sequence ID" value="NZ_BAAADD010000005.1"/>
</dbReference>
<accession>A0ABP3PN43</accession>
<dbReference type="PIRSF" id="PIRSF006769">
    <property type="entry name" value="RibD"/>
    <property type="match status" value="1"/>
</dbReference>
<comment type="cofactor">
    <cofactor evidence="12">
        <name>Zn(2+)</name>
        <dbReference type="ChEBI" id="CHEBI:29105"/>
    </cofactor>
    <text evidence="12">Binds 1 zinc ion.</text>
</comment>
<name>A0ABP3PN43_9PROT</name>
<evidence type="ECO:0000256" key="1">
    <source>
        <dbReference type="ARBA" id="ARBA00002151"/>
    </source>
</evidence>
<keyword evidence="10 12" id="KW-0560">Oxidoreductase</keyword>
<dbReference type="SUPFAM" id="SSF53927">
    <property type="entry name" value="Cytidine deaminase-like"/>
    <property type="match status" value="1"/>
</dbReference>
<gene>
    <name evidence="14" type="primary">ribD</name>
    <name evidence="14" type="ORF">GCM10008942_19500</name>
</gene>